<name>A0A382JKJ6_9ZZZZ</name>
<gene>
    <name evidence="1" type="ORF">METZ01_LOCUS265514</name>
</gene>
<accession>A0A382JKJ6</accession>
<reference evidence="1" key="1">
    <citation type="submission" date="2018-05" db="EMBL/GenBank/DDBJ databases">
        <authorList>
            <person name="Lanie J.A."/>
            <person name="Ng W.-L."/>
            <person name="Kazmierczak K.M."/>
            <person name="Andrzejewski T.M."/>
            <person name="Davidsen T.M."/>
            <person name="Wayne K.J."/>
            <person name="Tettelin H."/>
            <person name="Glass J.I."/>
            <person name="Rusch D."/>
            <person name="Podicherti R."/>
            <person name="Tsui H.-C.T."/>
            <person name="Winkler M.E."/>
        </authorList>
    </citation>
    <scope>NUCLEOTIDE SEQUENCE</scope>
</reference>
<proteinExistence type="predicted"/>
<evidence type="ECO:0000313" key="1">
    <source>
        <dbReference type="EMBL" id="SVC12660.1"/>
    </source>
</evidence>
<organism evidence="1">
    <name type="scientific">marine metagenome</name>
    <dbReference type="NCBI Taxonomy" id="408172"/>
    <lineage>
        <taxon>unclassified sequences</taxon>
        <taxon>metagenomes</taxon>
        <taxon>ecological metagenomes</taxon>
    </lineage>
</organism>
<sequence>MRIIRKIIENGIYWSFLRVLRRFRKPHNRNIKILMNTIYGLKKQFIDMFSTRKDENDDLIAVYDLSSNPITFDLAFVLAAAESLAIKQGRDSFFVYIVRKENDTFKGSPYSSIVDEESLKWRLENIVIPLISLYPKCIGYSILAKEENIHLLAKERLIYPR</sequence>
<protein>
    <submittedName>
        <fullName evidence="1">Uncharacterized protein</fullName>
    </submittedName>
</protein>
<dbReference type="EMBL" id="UINC01074956">
    <property type="protein sequence ID" value="SVC12660.1"/>
    <property type="molecule type" value="Genomic_DNA"/>
</dbReference>
<feature type="non-terminal residue" evidence="1">
    <location>
        <position position="161"/>
    </location>
</feature>
<dbReference type="AlphaFoldDB" id="A0A382JKJ6"/>